<proteinExistence type="predicted"/>
<keyword evidence="1" id="KW-0812">Transmembrane</keyword>
<dbReference type="EMBL" id="VRSV01000001">
    <property type="protein sequence ID" value="TXK13374.1"/>
    <property type="molecule type" value="Genomic_DNA"/>
</dbReference>
<evidence type="ECO:0000313" key="4">
    <source>
        <dbReference type="Proteomes" id="UP000321034"/>
    </source>
</evidence>
<keyword evidence="1" id="KW-0472">Membrane</keyword>
<reference evidence="3 4" key="1">
    <citation type="submission" date="2019-08" db="EMBL/GenBank/DDBJ databases">
        <authorList>
            <person name="Dong K."/>
        </authorList>
    </citation>
    <scope>NUCLEOTIDE SEQUENCE [LARGE SCALE GENOMIC DNA]</scope>
    <source>
        <strain evidence="3 4">JCM14558</strain>
    </source>
</reference>
<accession>A0A5C8I5M1</accession>
<dbReference type="RefSeq" id="WP_147894032.1">
    <property type="nucleotide sequence ID" value="NZ_BAAANR010000001.1"/>
</dbReference>
<keyword evidence="2" id="KW-0732">Signal</keyword>
<evidence type="ECO:0000256" key="1">
    <source>
        <dbReference type="SAM" id="Phobius"/>
    </source>
</evidence>
<feature type="transmembrane region" description="Helical" evidence="1">
    <location>
        <begin position="31"/>
        <end position="50"/>
    </location>
</feature>
<dbReference type="Proteomes" id="UP000321034">
    <property type="component" value="Unassembled WGS sequence"/>
</dbReference>
<evidence type="ECO:0000313" key="3">
    <source>
        <dbReference type="EMBL" id="TXK13374.1"/>
    </source>
</evidence>
<keyword evidence="1" id="KW-1133">Transmembrane helix</keyword>
<feature type="chain" id="PRO_5038981832" evidence="2">
    <location>
        <begin position="18"/>
        <end position="62"/>
    </location>
</feature>
<protein>
    <submittedName>
        <fullName evidence="3">Uncharacterized protein</fullName>
    </submittedName>
</protein>
<keyword evidence="4" id="KW-1185">Reference proteome</keyword>
<organism evidence="3 4">
    <name type="scientific">Microbacterium hatanonis</name>
    <dbReference type="NCBI Taxonomy" id="404366"/>
    <lineage>
        <taxon>Bacteria</taxon>
        <taxon>Bacillati</taxon>
        <taxon>Actinomycetota</taxon>
        <taxon>Actinomycetes</taxon>
        <taxon>Micrococcales</taxon>
        <taxon>Microbacteriaceae</taxon>
        <taxon>Microbacterium</taxon>
    </lineage>
</organism>
<dbReference type="AlphaFoldDB" id="A0A5C8I5M1"/>
<gene>
    <name evidence="3" type="ORF">FVP77_08210</name>
</gene>
<feature type="signal peptide" evidence="2">
    <location>
        <begin position="1"/>
        <end position="17"/>
    </location>
</feature>
<sequence>MGALVFTTLFAAPAALAGVSALTVSYTPFQWAIIGFLVLSAALSAAGEIWEVRRLRRDDDGR</sequence>
<name>A0A5C8I5M1_9MICO</name>
<evidence type="ECO:0000256" key="2">
    <source>
        <dbReference type="SAM" id="SignalP"/>
    </source>
</evidence>
<comment type="caution">
    <text evidence="3">The sequence shown here is derived from an EMBL/GenBank/DDBJ whole genome shotgun (WGS) entry which is preliminary data.</text>
</comment>